<evidence type="ECO:0000259" key="1">
    <source>
        <dbReference type="Pfam" id="PF00903"/>
    </source>
</evidence>
<protein>
    <submittedName>
        <fullName evidence="2">PhnB protein</fullName>
    </submittedName>
</protein>
<dbReference type="Pfam" id="PF00903">
    <property type="entry name" value="Glyoxalase"/>
    <property type="match status" value="1"/>
</dbReference>
<dbReference type="PANTHER" id="PTHR33990:SF1">
    <property type="entry name" value="PROTEIN YJDN"/>
    <property type="match status" value="1"/>
</dbReference>
<gene>
    <name evidence="2" type="ORF">FHS07_003146</name>
</gene>
<proteinExistence type="predicted"/>
<organism evidence="2 3">
    <name type="scientific">Microbacterium proteolyticum</name>
    <dbReference type="NCBI Taxonomy" id="1572644"/>
    <lineage>
        <taxon>Bacteria</taxon>
        <taxon>Bacillati</taxon>
        <taxon>Actinomycetota</taxon>
        <taxon>Actinomycetes</taxon>
        <taxon>Micrococcales</taxon>
        <taxon>Microbacteriaceae</taxon>
        <taxon>Microbacterium</taxon>
    </lineage>
</organism>
<evidence type="ECO:0000313" key="3">
    <source>
        <dbReference type="Proteomes" id="UP000543579"/>
    </source>
</evidence>
<dbReference type="SUPFAM" id="SSF54593">
    <property type="entry name" value="Glyoxalase/Bleomycin resistance protein/Dihydroxybiphenyl dioxygenase"/>
    <property type="match status" value="1"/>
</dbReference>
<dbReference type="RefSeq" id="WP_183420823.1">
    <property type="nucleotide sequence ID" value="NZ_JACHXY010000004.1"/>
</dbReference>
<dbReference type="InterPro" id="IPR004360">
    <property type="entry name" value="Glyas_Fos-R_dOase_dom"/>
</dbReference>
<dbReference type="AlphaFoldDB" id="A0A7W5GHB3"/>
<evidence type="ECO:0000313" key="2">
    <source>
        <dbReference type="EMBL" id="MBB3159413.1"/>
    </source>
</evidence>
<reference evidence="2 3" key="1">
    <citation type="submission" date="2020-08" db="EMBL/GenBank/DDBJ databases">
        <title>Genomic Encyclopedia of Type Strains, Phase III (KMG-III): the genomes of soil and plant-associated and newly described type strains.</title>
        <authorList>
            <person name="Whitman W."/>
        </authorList>
    </citation>
    <scope>NUCLEOTIDE SEQUENCE [LARGE SCALE GENOMIC DNA]</scope>
    <source>
        <strain evidence="2 3">CECT 8356</strain>
    </source>
</reference>
<dbReference type="Proteomes" id="UP000543579">
    <property type="component" value="Unassembled WGS sequence"/>
</dbReference>
<dbReference type="InterPro" id="IPR029068">
    <property type="entry name" value="Glyas_Bleomycin-R_OHBP_Dase"/>
</dbReference>
<dbReference type="PANTHER" id="PTHR33990">
    <property type="entry name" value="PROTEIN YJDN-RELATED"/>
    <property type="match status" value="1"/>
</dbReference>
<comment type="caution">
    <text evidence="2">The sequence shown here is derived from an EMBL/GenBank/DDBJ whole genome shotgun (WGS) entry which is preliminary data.</text>
</comment>
<sequence>MTLTTTLHINFDGQAAAALAFYAEVFGGTVTAVPYGDTAEVPHQRDQIVWGEMVAPSGVHVMAYDIQRSLSYDRGTNPFYLALRGPDADEVRSAWEGLSQDAEILAPFGPSAFSPLYGKLVDRFGVVWIVDVIAPWNG</sequence>
<feature type="domain" description="Glyoxalase/fosfomycin resistance/dioxygenase" evidence="1">
    <location>
        <begin position="11"/>
        <end position="128"/>
    </location>
</feature>
<dbReference type="EMBL" id="JACHXY010000004">
    <property type="protein sequence ID" value="MBB3159413.1"/>
    <property type="molecule type" value="Genomic_DNA"/>
</dbReference>
<dbReference type="Gene3D" id="3.10.180.10">
    <property type="entry name" value="2,3-Dihydroxybiphenyl 1,2-Dioxygenase, domain 1"/>
    <property type="match status" value="1"/>
</dbReference>
<accession>A0A7W5GHB3</accession>
<name>A0A7W5GHB3_9MICO</name>